<dbReference type="RefSeq" id="WP_007535065.1">
    <property type="nucleotide sequence ID" value="NZ_HF536772.1"/>
</dbReference>
<dbReference type="AlphaFoldDB" id="K0PL15"/>
<dbReference type="Proteomes" id="UP000009319">
    <property type="component" value="Unassembled WGS sequence"/>
</dbReference>
<dbReference type="EMBL" id="CANI01000028">
    <property type="protein sequence ID" value="CCM77131.1"/>
    <property type="molecule type" value="Genomic_DNA"/>
</dbReference>
<evidence type="ECO:0000313" key="2">
    <source>
        <dbReference type="Proteomes" id="UP000009319"/>
    </source>
</evidence>
<reference evidence="1 2" key="1">
    <citation type="journal article" date="2013" name="Genome Announc.">
        <title>Draft Genome Sequence of Rhizobium mesoamericanum STM3625, a Nitrogen-Fixing Symbiont of Mimosa pudica Isolated in French Guiana (South America).</title>
        <authorList>
            <person name="Moulin L."/>
            <person name="Mornico D."/>
            <person name="Melkonian R."/>
            <person name="Klonowska A."/>
        </authorList>
    </citation>
    <scope>NUCLEOTIDE SEQUENCE [LARGE SCALE GENOMIC DNA]</scope>
    <source>
        <strain evidence="1 2">STM3625</strain>
    </source>
</reference>
<proteinExistence type="predicted"/>
<evidence type="ECO:0000313" key="1">
    <source>
        <dbReference type="EMBL" id="CCM77131.1"/>
    </source>
</evidence>
<organism evidence="1 2">
    <name type="scientific">Rhizobium mesoamericanum STM3625</name>
    <dbReference type="NCBI Taxonomy" id="1211777"/>
    <lineage>
        <taxon>Bacteria</taxon>
        <taxon>Pseudomonadati</taxon>
        <taxon>Pseudomonadota</taxon>
        <taxon>Alphaproteobacteria</taxon>
        <taxon>Hyphomicrobiales</taxon>
        <taxon>Rhizobiaceae</taxon>
        <taxon>Rhizobium/Agrobacterium group</taxon>
        <taxon>Rhizobium</taxon>
    </lineage>
</organism>
<keyword evidence="2" id="KW-1185">Reference proteome</keyword>
<accession>K0PL15</accession>
<dbReference type="HOGENOM" id="CLU_690531_0_0_5"/>
<protein>
    <submittedName>
        <fullName evidence="1">Uncharacterized protein</fullName>
    </submittedName>
</protein>
<name>K0PL15_9HYPH</name>
<dbReference type="STRING" id="1211777.BN77_4181"/>
<gene>
    <name evidence="1" type="ORF">BN77_4181</name>
</gene>
<comment type="caution">
    <text evidence="1">The sequence shown here is derived from an EMBL/GenBank/DDBJ whole genome shotgun (WGS) entry which is preliminary data.</text>
</comment>
<sequence>MVSPKTQFLDWDTTASANTEINNIGIQGTNAVSNFDDAFRTLMAQLRSGVDGKAVYAAKSGNYTAVANDNNAVLRFTANATLSLTAAATLATNWHITVIAQGGDVTIDPNSSETINGATTLLVKDGQTAIVVCNGTAFFAQVVGAVTSGIAIQGKLFGLTLSNNVSDATNDIDIAAGSAASDTSPYYLMTLAAGITKRLDAAWAVGTNQGGLDTGSPANTSYFVWLIQRSDTGVVDVLFSASSTSPTMPTNYDRKRRIGAIIRESAAIVAFKQVGNVFKRAPAVSLNSTSAVASTLVSLAVPVGIVVQPILNSFMQIPAAASASNLIGDAAVGSANTTIHQLVSNFGTTEVNAERVTIPGGFFTDTSGNIYFARVITSGSITTNTMTVLGWIDDRGQNV</sequence>
<dbReference type="eggNOG" id="COG4675">
    <property type="taxonomic scope" value="Bacteria"/>
</dbReference>